<dbReference type="NCBIfam" id="NF002347">
    <property type="entry name" value="PRK01305.2-4"/>
    <property type="match status" value="1"/>
</dbReference>
<dbReference type="EMBL" id="JAKOGG010000005">
    <property type="protein sequence ID" value="MCS4556638.1"/>
    <property type="molecule type" value="Genomic_DNA"/>
</dbReference>
<accession>A0ABT2FK06</accession>
<keyword evidence="3 4" id="KW-0012">Acyltransferase</keyword>
<evidence type="ECO:0000313" key="7">
    <source>
        <dbReference type="EMBL" id="MCS4556638.1"/>
    </source>
</evidence>
<organism evidence="7 8">
    <name type="scientific">Shewanella electrica</name>
    <dbReference type="NCBI Taxonomy" id="515560"/>
    <lineage>
        <taxon>Bacteria</taxon>
        <taxon>Pseudomonadati</taxon>
        <taxon>Pseudomonadota</taxon>
        <taxon>Gammaproteobacteria</taxon>
        <taxon>Alteromonadales</taxon>
        <taxon>Shewanellaceae</taxon>
        <taxon>Shewanella</taxon>
    </lineage>
</organism>
<dbReference type="RefSeq" id="WP_238896042.1">
    <property type="nucleotide sequence ID" value="NZ_JAKOGG010000005.1"/>
</dbReference>
<dbReference type="PIRSF" id="PIRSF037208">
    <property type="entry name" value="ATE_pro_prd"/>
    <property type="match status" value="1"/>
</dbReference>
<dbReference type="InterPro" id="IPR016181">
    <property type="entry name" value="Acyl_CoA_acyltransferase"/>
</dbReference>
<comment type="similarity">
    <text evidence="4">Belongs to the R-transferase family. Bpt subfamily.</text>
</comment>
<dbReference type="HAMAP" id="MF_00689">
    <property type="entry name" value="Bpt"/>
    <property type="match status" value="1"/>
</dbReference>
<comment type="catalytic activity">
    <reaction evidence="4">
        <text>N-terminal L-aspartyl-[protein] + L-leucyl-tRNA(Leu) = N-terminal L-leucyl-L-aspartyl-[protein] + tRNA(Leu) + H(+)</text>
        <dbReference type="Rhea" id="RHEA:50420"/>
        <dbReference type="Rhea" id="RHEA-COMP:9613"/>
        <dbReference type="Rhea" id="RHEA-COMP:9622"/>
        <dbReference type="Rhea" id="RHEA-COMP:12669"/>
        <dbReference type="Rhea" id="RHEA-COMP:12674"/>
        <dbReference type="ChEBI" id="CHEBI:15378"/>
        <dbReference type="ChEBI" id="CHEBI:64720"/>
        <dbReference type="ChEBI" id="CHEBI:78442"/>
        <dbReference type="ChEBI" id="CHEBI:78494"/>
        <dbReference type="ChEBI" id="CHEBI:133042"/>
        <dbReference type="EC" id="2.3.2.29"/>
    </reaction>
</comment>
<dbReference type="PANTHER" id="PTHR21367">
    <property type="entry name" value="ARGININE-TRNA-PROTEIN TRANSFERASE 1"/>
    <property type="match status" value="1"/>
</dbReference>
<dbReference type="SUPFAM" id="SSF55729">
    <property type="entry name" value="Acyl-CoA N-acyltransferases (Nat)"/>
    <property type="match status" value="1"/>
</dbReference>
<reference evidence="7 8" key="1">
    <citation type="submission" date="2022-02" db="EMBL/GenBank/DDBJ databases">
        <authorList>
            <person name="Zhuang L."/>
        </authorList>
    </citation>
    <scope>NUCLEOTIDE SEQUENCE [LARGE SCALE GENOMIC DNA]</scope>
    <source>
        <strain evidence="7 8">C32</strain>
    </source>
</reference>
<dbReference type="NCBIfam" id="NF002342">
    <property type="entry name" value="PRK01305.1-3"/>
    <property type="match status" value="1"/>
</dbReference>
<comment type="caution">
    <text evidence="7">The sequence shown here is derived from an EMBL/GenBank/DDBJ whole genome shotgun (WGS) entry which is preliminary data.</text>
</comment>
<dbReference type="NCBIfam" id="NF002341">
    <property type="entry name" value="PRK01305.1-1"/>
    <property type="match status" value="1"/>
</dbReference>
<dbReference type="Proteomes" id="UP001201549">
    <property type="component" value="Unassembled WGS sequence"/>
</dbReference>
<name>A0ABT2FK06_9GAMM</name>
<evidence type="ECO:0000256" key="2">
    <source>
        <dbReference type="ARBA" id="ARBA00022679"/>
    </source>
</evidence>
<evidence type="ECO:0000256" key="1">
    <source>
        <dbReference type="ARBA" id="ARBA00022490"/>
    </source>
</evidence>
<dbReference type="GO" id="GO:0004057">
    <property type="term" value="F:arginyl-tRNA--protein transferase activity"/>
    <property type="evidence" value="ECO:0007669"/>
    <property type="project" value="UniProtKB-EC"/>
</dbReference>
<keyword evidence="1 4" id="KW-0963">Cytoplasm</keyword>
<dbReference type="Pfam" id="PF04377">
    <property type="entry name" value="ATE_C"/>
    <property type="match status" value="1"/>
</dbReference>
<evidence type="ECO:0000259" key="5">
    <source>
        <dbReference type="Pfam" id="PF04376"/>
    </source>
</evidence>
<feature type="domain" description="N-end rule aminoacyl transferase C-terminal" evidence="6">
    <location>
        <begin position="104"/>
        <end position="225"/>
    </location>
</feature>
<dbReference type="NCBIfam" id="NF002345">
    <property type="entry name" value="PRK01305.2-2"/>
    <property type="match status" value="1"/>
</dbReference>
<comment type="function">
    <text evidence="4">Functions in the N-end rule pathway of protein degradation where it conjugates Leu from its aminoacyl-tRNA to the N-termini of proteins containing an N-terminal aspartate or glutamate.</text>
</comment>
<dbReference type="InterPro" id="IPR017138">
    <property type="entry name" value="Asp_Glu_LeuTrfase"/>
</dbReference>
<feature type="domain" description="N-end aminoacyl transferase N-terminal" evidence="5">
    <location>
        <begin position="17"/>
        <end position="85"/>
    </location>
</feature>
<dbReference type="InterPro" id="IPR007472">
    <property type="entry name" value="N-end_Aminoacyl_Trfase_C"/>
</dbReference>
<dbReference type="Pfam" id="PF04376">
    <property type="entry name" value="ATE_N"/>
    <property type="match status" value="1"/>
</dbReference>
<dbReference type="PANTHER" id="PTHR21367:SF1">
    <property type="entry name" value="ARGINYL-TRNA--PROTEIN TRANSFERASE 1"/>
    <property type="match status" value="1"/>
</dbReference>
<evidence type="ECO:0000259" key="6">
    <source>
        <dbReference type="Pfam" id="PF04377"/>
    </source>
</evidence>
<sequence>MHSEQQTVDVGLTHTFPCSYLDDRQEQLLVIKEPLMQAQLFERLLSMGFRRSGSMIYKPRCPHCQACQPIRVPVAHFTPSKRQKRTLAKNHDIEIAVSNQFRDEHYALYERYISARHFDGPMYPPTLEQYQGFVGCDWMQPALLELHLEGKLIGVAVTDLLQNSLSAVYSFFEPDLSHRSLGSFMILQQCKLAVSMNKSFLYLGYQIDDNRKMSYKRLYRPYQILTQAGWQNQDALP</sequence>
<dbReference type="InterPro" id="IPR007471">
    <property type="entry name" value="N-end_Aminoacyl_Trfase_N"/>
</dbReference>
<proteinExistence type="inferred from homology"/>
<evidence type="ECO:0000256" key="4">
    <source>
        <dbReference type="HAMAP-Rule" id="MF_00689"/>
    </source>
</evidence>
<protein>
    <recommendedName>
        <fullName evidence="4">Aspartate/glutamate leucyltransferase</fullName>
        <ecNumber evidence="4">2.3.2.29</ecNumber>
    </recommendedName>
</protein>
<dbReference type="NCBIfam" id="NF002346">
    <property type="entry name" value="PRK01305.2-3"/>
    <property type="match status" value="1"/>
</dbReference>
<keyword evidence="8" id="KW-1185">Reference proteome</keyword>
<keyword evidence="2 4" id="KW-0808">Transferase</keyword>
<gene>
    <name evidence="4" type="primary">bpt</name>
    <name evidence="7" type="ORF">L9G74_09320</name>
</gene>
<reference evidence="8" key="2">
    <citation type="submission" date="2023-07" db="EMBL/GenBank/DDBJ databases">
        <title>Shewanella mangrovi sp. nov., an acetaldehyde- degrading bacterium isolated from mangrove sediment.</title>
        <authorList>
            <person name="Liu Y."/>
        </authorList>
    </citation>
    <scope>NUCLEOTIDE SEQUENCE [LARGE SCALE GENOMIC DNA]</scope>
    <source>
        <strain evidence="8">C32</strain>
    </source>
</reference>
<comment type="catalytic activity">
    <reaction evidence="4">
        <text>N-terminal L-glutamyl-[protein] + L-leucyl-tRNA(Leu) = N-terminal L-leucyl-L-glutamyl-[protein] + tRNA(Leu) + H(+)</text>
        <dbReference type="Rhea" id="RHEA:50412"/>
        <dbReference type="Rhea" id="RHEA-COMP:9613"/>
        <dbReference type="Rhea" id="RHEA-COMP:9622"/>
        <dbReference type="Rhea" id="RHEA-COMP:12664"/>
        <dbReference type="Rhea" id="RHEA-COMP:12668"/>
        <dbReference type="ChEBI" id="CHEBI:15378"/>
        <dbReference type="ChEBI" id="CHEBI:64721"/>
        <dbReference type="ChEBI" id="CHEBI:78442"/>
        <dbReference type="ChEBI" id="CHEBI:78494"/>
        <dbReference type="ChEBI" id="CHEBI:133041"/>
        <dbReference type="EC" id="2.3.2.29"/>
    </reaction>
</comment>
<evidence type="ECO:0000313" key="8">
    <source>
        <dbReference type="Proteomes" id="UP001201549"/>
    </source>
</evidence>
<comment type="subcellular location">
    <subcellularLocation>
        <location evidence="4">Cytoplasm</location>
    </subcellularLocation>
</comment>
<dbReference type="InterPro" id="IPR030700">
    <property type="entry name" value="N-end_Aminoacyl_Trfase"/>
</dbReference>
<evidence type="ECO:0000256" key="3">
    <source>
        <dbReference type="ARBA" id="ARBA00023315"/>
    </source>
</evidence>
<dbReference type="EC" id="2.3.2.29" evidence="4"/>